<evidence type="ECO:0000313" key="2">
    <source>
        <dbReference type="EMBL" id="SME91661.1"/>
    </source>
</evidence>
<dbReference type="InterPro" id="IPR013740">
    <property type="entry name" value="Redoxin"/>
</dbReference>
<dbReference type="PANTHER" id="PTHR42852:SF17">
    <property type="entry name" value="THIOREDOXIN-LIKE PROTEIN HI_1115"/>
    <property type="match status" value="1"/>
</dbReference>
<dbReference type="InterPro" id="IPR013766">
    <property type="entry name" value="Thioredoxin_domain"/>
</dbReference>
<evidence type="ECO:0000313" key="3">
    <source>
        <dbReference type="Proteomes" id="UP000192920"/>
    </source>
</evidence>
<feature type="domain" description="Thioredoxin" evidence="1">
    <location>
        <begin position="22"/>
        <end position="162"/>
    </location>
</feature>
<dbReference type="GO" id="GO:0016491">
    <property type="term" value="F:oxidoreductase activity"/>
    <property type="evidence" value="ECO:0007669"/>
    <property type="project" value="InterPro"/>
</dbReference>
<accession>A0A1Y6BB69</accession>
<dbReference type="Gene3D" id="3.40.30.10">
    <property type="entry name" value="Glutaredoxin"/>
    <property type="match status" value="1"/>
</dbReference>
<dbReference type="PANTHER" id="PTHR42852">
    <property type="entry name" value="THIOL:DISULFIDE INTERCHANGE PROTEIN DSBE"/>
    <property type="match status" value="1"/>
</dbReference>
<dbReference type="RefSeq" id="WP_085274424.1">
    <property type="nucleotide sequence ID" value="NZ_FXAG01000001.1"/>
</dbReference>
<dbReference type="Proteomes" id="UP000192920">
    <property type="component" value="Unassembled WGS sequence"/>
</dbReference>
<dbReference type="InterPro" id="IPR036249">
    <property type="entry name" value="Thioredoxin-like_sf"/>
</dbReference>
<evidence type="ECO:0000259" key="1">
    <source>
        <dbReference type="PROSITE" id="PS51352"/>
    </source>
</evidence>
<dbReference type="Pfam" id="PF08534">
    <property type="entry name" value="Redoxin"/>
    <property type="match status" value="1"/>
</dbReference>
<dbReference type="InterPro" id="IPR050553">
    <property type="entry name" value="Thioredoxin_ResA/DsbE_sf"/>
</dbReference>
<dbReference type="AlphaFoldDB" id="A0A1Y6BB69"/>
<sequence>MKKGLMALALVLVAGLLAYSMLFNKDRAPEVQYTSIAGQQLSTSSLKGKVVLVNFWATSCPGCVEEMPEIKKMYQQYAPRGFETVAVAMSYDPPNYVKTYVEKNQLPFFVALDPQGSIAKAFGEIQLAPTTMLIDKQGHIIKRYVGVMDFKEVRQLIEKQLQS</sequence>
<reference evidence="3" key="1">
    <citation type="submission" date="2017-04" db="EMBL/GenBank/DDBJ databases">
        <authorList>
            <person name="Varghese N."/>
            <person name="Submissions S."/>
        </authorList>
    </citation>
    <scope>NUCLEOTIDE SEQUENCE [LARGE SCALE GENOMIC DNA]</scope>
    <source>
        <strain evidence="3">DSM 22618</strain>
    </source>
</reference>
<name>A0A1Y6BB69_9NEIS</name>
<organism evidence="2 3">
    <name type="scientific">Pseudogulbenkiania subflava DSM 22618</name>
    <dbReference type="NCBI Taxonomy" id="1123014"/>
    <lineage>
        <taxon>Bacteria</taxon>
        <taxon>Pseudomonadati</taxon>
        <taxon>Pseudomonadota</taxon>
        <taxon>Betaproteobacteria</taxon>
        <taxon>Neisseriales</taxon>
        <taxon>Chromobacteriaceae</taxon>
        <taxon>Pseudogulbenkiania</taxon>
    </lineage>
</organism>
<dbReference type="EMBL" id="FXAG01000001">
    <property type="protein sequence ID" value="SME91661.1"/>
    <property type="molecule type" value="Genomic_DNA"/>
</dbReference>
<gene>
    <name evidence="2" type="ORF">SAMN02745746_00020</name>
</gene>
<protein>
    <submittedName>
        <fullName evidence="2">Peroxiredoxin</fullName>
    </submittedName>
</protein>
<dbReference type="CDD" id="cd02966">
    <property type="entry name" value="TlpA_like_family"/>
    <property type="match status" value="1"/>
</dbReference>
<dbReference type="STRING" id="1123014.SAMN02745746_00020"/>
<dbReference type="PROSITE" id="PS51352">
    <property type="entry name" value="THIOREDOXIN_2"/>
    <property type="match status" value="1"/>
</dbReference>
<keyword evidence="3" id="KW-1185">Reference proteome</keyword>
<proteinExistence type="predicted"/>
<dbReference type="SUPFAM" id="SSF52833">
    <property type="entry name" value="Thioredoxin-like"/>
    <property type="match status" value="1"/>
</dbReference>